<organism evidence="1 2">
    <name type="scientific">Granulicella rosea</name>
    <dbReference type="NCBI Taxonomy" id="474952"/>
    <lineage>
        <taxon>Bacteria</taxon>
        <taxon>Pseudomonadati</taxon>
        <taxon>Acidobacteriota</taxon>
        <taxon>Terriglobia</taxon>
        <taxon>Terriglobales</taxon>
        <taxon>Acidobacteriaceae</taxon>
        <taxon>Granulicella</taxon>
    </lineage>
</organism>
<name>A0A239IRD0_9BACT</name>
<dbReference type="Proteomes" id="UP000198356">
    <property type="component" value="Unassembled WGS sequence"/>
</dbReference>
<sequence length="69" mass="7586">MSELVFNVTQESDGGYVAVAVGESIATQGDTWDELCYMVLDAVKGYFYDSEPPTRIRLSLHVEQVLAVA</sequence>
<dbReference type="SUPFAM" id="SSF143100">
    <property type="entry name" value="TTHA1013/TTHA0281-like"/>
    <property type="match status" value="1"/>
</dbReference>
<protein>
    <submittedName>
        <fullName evidence="1">Uncharacterized protein</fullName>
    </submittedName>
</protein>
<evidence type="ECO:0000313" key="1">
    <source>
        <dbReference type="EMBL" id="SNS96119.1"/>
    </source>
</evidence>
<evidence type="ECO:0000313" key="2">
    <source>
        <dbReference type="Proteomes" id="UP000198356"/>
    </source>
</evidence>
<dbReference type="InterPro" id="IPR035069">
    <property type="entry name" value="TTHA1013/TTHA0281-like"/>
</dbReference>
<dbReference type="OrthoDB" id="9805307at2"/>
<keyword evidence="2" id="KW-1185">Reference proteome</keyword>
<accession>A0A239IRD0</accession>
<dbReference type="AlphaFoldDB" id="A0A239IRD0"/>
<proteinExistence type="predicted"/>
<dbReference type="Gene3D" id="3.30.160.250">
    <property type="match status" value="1"/>
</dbReference>
<gene>
    <name evidence="1" type="ORF">SAMN05421770_103238</name>
</gene>
<reference evidence="1 2" key="1">
    <citation type="submission" date="2017-06" db="EMBL/GenBank/DDBJ databases">
        <authorList>
            <person name="Kim H.J."/>
            <person name="Triplett B.A."/>
        </authorList>
    </citation>
    <scope>NUCLEOTIDE SEQUENCE [LARGE SCALE GENOMIC DNA]</scope>
    <source>
        <strain evidence="1 2">DSM 18704</strain>
    </source>
</reference>
<dbReference type="EMBL" id="FZOU01000003">
    <property type="protein sequence ID" value="SNS96119.1"/>
    <property type="molecule type" value="Genomic_DNA"/>
</dbReference>
<dbReference type="RefSeq" id="WP_089408356.1">
    <property type="nucleotide sequence ID" value="NZ_FZOU01000003.1"/>
</dbReference>